<dbReference type="Gene3D" id="1.50.10.10">
    <property type="match status" value="1"/>
</dbReference>
<sequence>MTHQETITMLTQYVDQLLEGSDAQNPLWNIEKIRSGEENRWNYIDGCMMTAVLALHRMTGEQKYLDFADRFVGWYVQEDGSIRTYSPEEYNLDNVNPGKNLFALYERTGKEKYRKAMDVVRSQLETMPRTKEGNFWHKKIYPNQVWLDGLYMAQPFYVQYETTYNRMRGCLDSFRQFCNVVRLMRDEKTGLFYHGYDESREMYWANPETGCSENFWLRALGWYVVALVDTLEVMDEQLYYEYRTVQAQLRALVDAWLPWQHESGMFYQIINRPDHEKNYLETSGSALFAYGVMKAVRLGFLPKRYRAYGEKAFWGTTERYLSKDENGKLRLGGICLVAGLGGKEHRDGSLEYYFSEPVVENEAKGVGPLVLAYTEILNIEKAEAEEC</sequence>
<dbReference type="GO" id="GO:0005975">
    <property type="term" value="P:carbohydrate metabolic process"/>
    <property type="evidence" value="ECO:0007669"/>
    <property type="project" value="InterPro"/>
</dbReference>
<name>A0A9D2LZV6_9FIRM</name>
<dbReference type="Proteomes" id="UP000824209">
    <property type="component" value="Unassembled WGS sequence"/>
</dbReference>
<dbReference type="GO" id="GO:0016787">
    <property type="term" value="F:hydrolase activity"/>
    <property type="evidence" value="ECO:0007669"/>
    <property type="project" value="UniProtKB-KW"/>
</dbReference>
<reference evidence="2" key="2">
    <citation type="submission" date="2021-04" db="EMBL/GenBank/DDBJ databases">
        <authorList>
            <person name="Gilroy R."/>
        </authorList>
    </citation>
    <scope>NUCLEOTIDE SEQUENCE</scope>
    <source>
        <strain evidence="2">ChiBcec8-14828</strain>
    </source>
</reference>
<dbReference type="PANTHER" id="PTHR33886:SF8">
    <property type="entry name" value="UNSATURATED RHAMNOGALACTURONAN HYDROLASE (EUROFUNG)"/>
    <property type="match status" value="1"/>
</dbReference>
<dbReference type="EMBL" id="DWYA01000002">
    <property type="protein sequence ID" value="HJB38801.1"/>
    <property type="molecule type" value="Genomic_DNA"/>
</dbReference>
<protein>
    <submittedName>
        <fullName evidence="2">Glycoside hydrolase family 88 protein</fullName>
    </submittedName>
</protein>
<accession>A0A9D2LZV6</accession>
<keyword evidence="1 2" id="KW-0378">Hydrolase</keyword>
<dbReference type="InterPro" id="IPR052043">
    <property type="entry name" value="PolySaccharide_Degr_Enz"/>
</dbReference>
<organism evidence="2 3">
    <name type="scientific">Candidatus Ruthenibacterium avium</name>
    <dbReference type="NCBI Taxonomy" id="2838751"/>
    <lineage>
        <taxon>Bacteria</taxon>
        <taxon>Bacillati</taxon>
        <taxon>Bacillota</taxon>
        <taxon>Clostridia</taxon>
        <taxon>Eubacteriales</taxon>
        <taxon>Oscillospiraceae</taxon>
        <taxon>Ruthenibacterium</taxon>
    </lineage>
</organism>
<dbReference type="Pfam" id="PF07470">
    <property type="entry name" value="Glyco_hydro_88"/>
    <property type="match status" value="1"/>
</dbReference>
<evidence type="ECO:0000313" key="3">
    <source>
        <dbReference type="Proteomes" id="UP000824209"/>
    </source>
</evidence>
<evidence type="ECO:0000256" key="1">
    <source>
        <dbReference type="ARBA" id="ARBA00022801"/>
    </source>
</evidence>
<dbReference type="InterPro" id="IPR010905">
    <property type="entry name" value="Glyco_hydro_88"/>
</dbReference>
<dbReference type="PANTHER" id="PTHR33886">
    <property type="entry name" value="UNSATURATED RHAMNOGALACTURONAN HYDROLASE (EUROFUNG)"/>
    <property type="match status" value="1"/>
</dbReference>
<proteinExistence type="predicted"/>
<reference evidence="2" key="1">
    <citation type="journal article" date="2021" name="PeerJ">
        <title>Extensive microbial diversity within the chicken gut microbiome revealed by metagenomics and culture.</title>
        <authorList>
            <person name="Gilroy R."/>
            <person name="Ravi A."/>
            <person name="Getino M."/>
            <person name="Pursley I."/>
            <person name="Horton D.L."/>
            <person name="Alikhan N.F."/>
            <person name="Baker D."/>
            <person name="Gharbi K."/>
            <person name="Hall N."/>
            <person name="Watson M."/>
            <person name="Adriaenssens E.M."/>
            <person name="Foster-Nyarko E."/>
            <person name="Jarju S."/>
            <person name="Secka A."/>
            <person name="Antonio M."/>
            <person name="Oren A."/>
            <person name="Chaudhuri R.R."/>
            <person name="La Ragione R."/>
            <person name="Hildebrand F."/>
            <person name="Pallen M.J."/>
        </authorList>
    </citation>
    <scope>NUCLEOTIDE SEQUENCE</scope>
    <source>
        <strain evidence="2">ChiBcec8-14828</strain>
    </source>
</reference>
<evidence type="ECO:0000313" key="2">
    <source>
        <dbReference type="EMBL" id="HJB38801.1"/>
    </source>
</evidence>
<dbReference type="InterPro" id="IPR012341">
    <property type="entry name" value="6hp_glycosidase-like_sf"/>
</dbReference>
<dbReference type="AlphaFoldDB" id="A0A9D2LZV6"/>
<dbReference type="InterPro" id="IPR008928">
    <property type="entry name" value="6-hairpin_glycosidase_sf"/>
</dbReference>
<dbReference type="SUPFAM" id="SSF48208">
    <property type="entry name" value="Six-hairpin glycosidases"/>
    <property type="match status" value="1"/>
</dbReference>
<comment type="caution">
    <text evidence="2">The sequence shown here is derived from an EMBL/GenBank/DDBJ whole genome shotgun (WGS) entry which is preliminary data.</text>
</comment>
<gene>
    <name evidence="2" type="ORF">H9943_00200</name>
</gene>